<dbReference type="GO" id="GO:0140662">
    <property type="term" value="F:ATP-dependent protein folding chaperone"/>
    <property type="evidence" value="ECO:0007669"/>
    <property type="project" value="InterPro"/>
</dbReference>
<dbReference type="PANTHER" id="PTHR14187">
    <property type="entry name" value="ALPHA KINASE/ELONGATION FACTOR 2 KINASE"/>
    <property type="match status" value="1"/>
</dbReference>
<sequence length="607" mass="67383">MAQHGRQSAGALVLTIGIDFGNARSGAAVHSSWDKKTPSNVTTIREYPGAKQKVEKIPTRISYYPDGTVKAWGALVDPKQDYYEYFKLLLERDRQLPHGISRPDMLRRLRRLRKTPIDIVADFLREMSQAILGGRTMARRIGPDLIDIAQIRWVVTVPAIWSERAKHDTRQAAFQAGMGTDIDLVSEPAAAAIFMIESAGSISPDPNEAFVVCDVGGGTIDTITHSVDGAEDLSLSEVVEGDGTMEGGAFVMERFKSHTRSRLGGARFDQMAGHGRLWQLTSEEFEGKMCTFGENPEVDYDKGFSVRIDSKFDSPAAGIVDGDMIMSGRQIWELLDPTVDKAVYLVQDQVASAAKVGIKIYYIVLVGGFGQSPYLANRVEEAFGIPVMSRASTQRRDSVQDEDTIPATAPMQVLQPPQGQTAIVQGAVLQAISGHGFVISHVPRYSLGIGYEPEYDPSIHDATKRKWDKVDGCYRMPKQIFWHILRGRNVSKDYQDLVEYKRFETASQVKKDGRTPQEELYISYENNPPASAKSPLVKELCTLEMVGVPLSVWEDIPTDQKLSQKMKVLYYFLKLSVRGTEIVFQGQAGDYQTSITKTFKSTADDDS</sequence>
<evidence type="ECO:0000256" key="1">
    <source>
        <dbReference type="ARBA" id="ARBA00022741"/>
    </source>
</evidence>
<proteinExistence type="predicted"/>
<dbReference type="PANTHER" id="PTHR14187:SF5">
    <property type="entry name" value="HEAT SHOCK 70 KDA PROTEIN 12A"/>
    <property type="match status" value="1"/>
</dbReference>
<dbReference type="CDD" id="cd10170">
    <property type="entry name" value="ASKHA_NBD_HSP70"/>
    <property type="match status" value="1"/>
</dbReference>
<dbReference type="Proteomes" id="UP000799538">
    <property type="component" value="Unassembled WGS sequence"/>
</dbReference>
<dbReference type="InterPro" id="IPR043129">
    <property type="entry name" value="ATPase_NBD"/>
</dbReference>
<keyword evidence="2" id="KW-0067">ATP-binding</keyword>
<evidence type="ECO:0000313" key="4">
    <source>
        <dbReference type="Proteomes" id="UP000799538"/>
    </source>
</evidence>
<name>A0A6A6GRZ4_9PEZI</name>
<dbReference type="OrthoDB" id="2963168at2759"/>
<dbReference type="InterPro" id="IPR013126">
    <property type="entry name" value="Hsp_70_fam"/>
</dbReference>
<keyword evidence="4" id="KW-1185">Reference proteome</keyword>
<organism evidence="3 4">
    <name type="scientific">Elsinoe ampelina</name>
    <dbReference type="NCBI Taxonomy" id="302913"/>
    <lineage>
        <taxon>Eukaryota</taxon>
        <taxon>Fungi</taxon>
        <taxon>Dikarya</taxon>
        <taxon>Ascomycota</taxon>
        <taxon>Pezizomycotina</taxon>
        <taxon>Dothideomycetes</taxon>
        <taxon>Dothideomycetidae</taxon>
        <taxon>Myriangiales</taxon>
        <taxon>Elsinoaceae</taxon>
        <taxon>Elsinoe</taxon>
    </lineage>
</organism>
<evidence type="ECO:0000256" key="2">
    <source>
        <dbReference type="ARBA" id="ARBA00022840"/>
    </source>
</evidence>
<dbReference type="GO" id="GO:0005524">
    <property type="term" value="F:ATP binding"/>
    <property type="evidence" value="ECO:0007669"/>
    <property type="project" value="UniProtKB-KW"/>
</dbReference>
<gene>
    <name evidence="3" type="ORF">BDZ85DRAFT_255712</name>
</gene>
<dbReference type="PRINTS" id="PR00301">
    <property type="entry name" value="HEATSHOCK70"/>
</dbReference>
<protein>
    <recommendedName>
        <fullName evidence="5">Actin-like ATPase domain-containing protein</fullName>
    </recommendedName>
</protein>
<evidence type="ECO:0008006" key="5">
    <source>
        <dbReference type="Google" id="ProtNLM"/>
    </source>
</evidence>
<dbReference type="AlphaFoldDB" id="A0A6A6GRZ4"/>
<dbReference type="Gene3D" id="3.90.640.10">
    <property type="entry name" value="Actin, Chain A, domain 4"/>
    <property type="match status" value="1"/>
</dbReference>
<dbReference type="Gene3D" id="3.30.420.40">
    <property type="match status" value="2"/>
</dbReference>
<dbReference type="EMBL" id="ML992501">
    <property type="protein sequence ID" value="KAF2228280.1"/>
    <property type="molecule type" value="Genomic_DNA"/>
</dbReference>
<dbReference type="SUPFAM" id="SSF53067">
    <property type="entry name" value="Actin-like ATPase domain"/>
    <property type="match status" value="2"/>
</dbReference>
<accession>A0A6A6GRZ4</accession>
<keyword evidence="1" id="KW-0547">Nucleotide-binding</keyword>
<dbReference type="Pfam" id="PF00012">
    <property type="entry name" value="HSP70"/>
    <property type="match status" value="1"/>
</dbReference>
<reference evidence="4" key="1">
    <citation type="journal article" date="2020" name="Stud. Mycol.">
        <title>101 Dothideomycetes genomes: A test case for predicting lifestyles and emergence of pathogens.</title>
        <authorList>
            <person name="Haridas S."/>
            <person name="Albert R."/>
            <person name="Binder M."/>
            <person name="Bloem J."/>
            <person name="LaButti K."/>
            <person name="Salamov A."/>
            <person name="Andreopoulos B."/>
            <person name="Baker S."/>
            <person name="Barry K."/>
            <person name="Bills G."/>
            <person name="Bluhm B."/>
            <person name="Cannon C."/>
            <person name="Castanera R."/>
            <person name="Culley D."/>
            <person name="Daum C."/>
            <person name="Ezra D."/>
            <person name="Gonzalez J."/>
            <person name="Henrissat B."/>
            <person name="Kuo A."/>
            <person name="Liang C."/>
            <person name="Lipzen A."/>
            <person name="Lutzoni F."/>
            <person name="Magnuson J."/>
            <person name="Mondo S."/>
            <person name="Nolan M."/>
            <person name="Ohm R."/>
            <person name="Pangilinan J."/>
            <person name="Park H.-J."/>
            <person name="Ramirez L."/>
            <person name="Alfaro M."/>
            <person name="Sun H."/>
            <person name="Tritt A."/>
            <person name="Yoshinaga Y."/>
            <person name="Zwiers L.-H."/>
            <person name="Turgeon B."/>
            <person name="Goodwin S."/>
            <person name="Spatafora J."/>
            <person name="Crous P."/>
            <person name="Grigoriev I."/>
        </authorList>
    </citation>
    <scope>NUCLEOTIDE SEQUENCE [LARGE SCALE GENOMIC DNA]</scope>
    <source>
        <strain evidence="4">CECT 20119</strain>
    </source>
</reference>
<evidence type="ECO:0000313" key="3">
    <source>
        <dbReference type="EMBL" id="KAF2228280.1"/>
    </source>
</evidence>